<protein>
    <recommendedName>
        <fullName evidence="4">Non-haem dioxygenase N-terminal domain-containing protein</fullName>
    </recommendedName>
</protein>
<dbReference type="PANTHER" id="PTHR10209:SF460">
    <property type="entry name" value="FE2OG DIOXYGENASE DOMAIN-CONTAINING PROTEIN"/>
    <property type="match status" value="1"/>
</dbReference>
<evidence type="ECO:0000259" key="4">
    <source>
        <dbReference type="Pfam" id="PF14226"/>
    </source>
</evidence>
<dbReference type="PANTHER" id="PTHR10209">
    <property type="entry name" value="OXIDOREDUCTASE, 2OG-FE II OXYGENASE FAMILY PROTEIN"/>
    <property type="match status" value="1"/>
</dbReference>
<dbReference type="GO" id="GO:0016491">
    <property type="term" value="F:oxidoreductase activity"/>
    <property type="evidence" value="ECO:0007669"/>
    <property type="project" value="UniProtKB-KW"/>
</dbReference>
<keyword evidence="1" id="KW-0479">Metal-binding</keyword>
<organism evidence="5 6">
    <name type="scientific">Aegilops tauschii subsp. strangulata</name>
    <name type="common">Goatgrass</name>
    <dbReference type="NCBI Taxonomy" id="200361"/>
    <lineage>
        <taxon>Eukaryota</taxon>
        <taxon>Viridiplantae</taxon>
        <taxon>Streptophyta</taxon>
        <taxon>Embryophyta</taxon>
        <taxon>Tracheophyta</taxon>
        <taxon>Spermatophyta</taxon>
        <taxon>Magnoliopsida</taxon>
        <taxon>Liliopsida</taxon>
        <taxon>Poales</taxon>
        <taxon>Poaceae</taxon>
        <taxon>BOP clade</taxon>
        <taxon>Pooideae</taxon>
        <taxon>Triticodae</taxon>
        <taxon>Triticeae</taxon>
        <taxon>Triticinae</taxon>
        <taxon>Aegilops</taxon>
    </lineage>
</organism>
<sequence>RQEVDQQIKPRQPPACPPQDIGLDIFPPPQIFALPCLHCTIMASPPSSPGQPSGACSEDGIPVVDLAVLLNGEAGERSQAIRHLGRACQDWGFFVVINHGVPEALQSEMMDACKELFSLPPEQKQEHMDVGLMDPVRVGTGFTSSPETVPSLHRFYCRCS</sequence>
<evidence type="ECO:0000256" key="1">
    <source>
        <dbReference type="ARBA" id="ARBA00022723"/>
    </source>
</evidence>
<dbReference type="EnsemblPlants" id="AET5Gv20146200.14">
    <property type="protein sequence ID" value="AET5Gv20146200.14"/>
    <property type="gene ID" value="AET5Gv20146200"/>
</dbReference>
<keyword evidence="6" id="KW-1185">Reference proteome</keyword>
<accession>A0A453JPF1</accession>
<dbReference type="InterPro" id="IPR027443">
    <property type="entry name" value="IPNS-like_sf"/>
</dbReference>
<evidence type="ECO:0000256" key="3">
    <source>
        <dbReference type="ARBA" id="ARBA00023004"/>
    </source>
</evidence>
<reference evidence="6" key="2">
    <citation type="journal article" date="2017" name="Nat. Plants">
        <title>The Aegilops tauschii genome reveals multiple impacts of transposons.</title>
        <authorList>
            <person name="Zhao G."/>
            <person name="Zou C."/>
            <person name="Li K."/>
            <person name="Wang K."/>
            <person name="Li T."/>
            <person name="Gao L."/>
            <person name="Zhang X."/>
            <person name="Wang H."/>
            <person name="Yang Z."/>
            <person name="Liu X."/>
            <person name="Jiang W."/>
            <person name="Mao L."/>
            <person name="Kong X."/>
            <person name="Jiao Y."/>
            <person name="Jia J."/>
        </authorList>
    </citation>
    <scope>NUCLEOTIDE SEQUENCE [LARGE SCALE GENOMIC DNA]</scope>
    <source>
        <strain evidence="6">cv. AL8/78</strain>
    </source>
</reference>
<proteinExistence type="predicted"/>
<evidence type="ECO:0000313" key="6">
    <source>
        <dbReference type="Proteomes" id="UP000015105"/>
    </source>
</evidence>
<dbReference type="Proteomes" id="UP000015105">
    <property type="component" value="Chromosome 5D"/>
</dbReference>
<keyword evidence="3" id="KW-0408">Iron</keyword>
<dbReference type="SUPFAM" id="SSF51197">
    <property type="entry name" value="Clavaminate synthase-like"/>
    <property type="match status" value="1"/>
</dbReference>
<reference evidence="5" key="5">
    <citation type="journal article" date="2021" name="G3 (Bethesda)">
        <title>Aegilops tauschii genome assembly Aet v5.0 features greater sequence contiguity and improved annotation.</title>
        <authorList>
            <person name="Wang L."/>
            <person name="Zhu T."/>
            <person name="Rodriguez J.C."/>
            <person name="Deal K.R."/>
            <person name="Dubcovsky J."/>
            <person name="McGuire P.E."/>
            <person name="Lux T."/>
            <person name="Spannagl M."/>
            <person name="Mayer K.F.X."/>
            <person name="Baldrich P."/>
            <person name="Meyers B.C."/>
            <person name="Huo N."/>
            <person name="Gu Y.Q."/>
            <person name="Zhou H."/>
            <person name="Devos K.M."/>
            <person name="Bennetzen J.L."/>
            <person name="Unver T."/>
            <person name="Budak H."/>
            <person name="Gulick P.J."/>
            <person name="Galiba G."/>
            <person name="Kalapos B."/>
            <person name="Nelson D.R."/>
            <person name="Li P."/>
            <person name="You F.M."/>
            <person name="Luo M.C."/>
            <person name="Dvorak J."/>
        </authorList>
    </citation>
    <scope>NUCLEOTIDE SEQUENCE [LARGE SCALE GENOMIC DNA]</scope>
    <source>
        <strain evidence="5">cv. AL8/78</strain>
    </source>
</reference>
<dbReference type="AlphaFoldDB" id="A0A453JPF1"/>
<dbReference type="Gramene" id="AET5Gv20146200.14">
    <property type="protein sequence ID" value="AET5Gv20146200.14"/>
    <property type="gene ID" value="AET5Gv20146200"/>
</dbReference>
<dbReference type="GO" id="GO:0046872">
    <property type="term" value="F:metal ion binding"/>
    <property type="evidence" value="ECO:0007669"/>
    <property type="project" value="UniProtKB-KW"/>
</dbReference>
<reference evidence="6" key="1">
    <citation type="journal article" date="2014" name="Science">
        <title>Ancient hybridizations among the ancestral genomes of bread wheat.</title>
        <authorList>
            <consortium name="International Wheat Genome Sequencing Consortium,"/>
            <person name="Marcussen T."/>
            <person name="Sandve S.R."/>
            <person name="Heier L."/>
            <person name="Spannagl M."/>
            <person name="Pfeifer M."/>
            <person name="Jakobsen K.S."/>
            <person name="Wulff B.B."/>
            <person name="Steuernagel B."/>
            <person name="Mayer K.F."/>
            <person name="Olsen O.A."/>
        </authorList>
    </citation>
    <scope>NUCLEOTIDE SEQUENCE [LARGE SCALE GENOMIC DNA]</scope>
    <source>
        <strain evidence="6">cv. AL8/78</strain>
    </source>
</reference>
<feature type="domain" description="Non-haem dioxygenase N-terminal" evidence="4">
    <location>
        <begin position="61"/>
        <end position="129"/>
    </location>
</feature>
<name>A0A453JPF1_AEGTS</name>
<evidence type="ECO:0000313" key="5">
    <source>
        <dbReference type="EnsemblPlants" id="AET5Gv20146200.14"/>
    </source>
</evidence>
<dbReference type="Gene3D" id="2.60.120.330">
    <property type="entry name" value="B-lactam Antibiotic, Isopenicillin N Synthase, Chain"/>
    <property type="match status" value="1"/>
</dbReference>
<dbReference type="Pfam" id="PF14226">
    <property type="entry name" value="DIOX_N"/>
    <property type="match status" value="1"/>
</dbReference>
<dbReference type="InterPro" id="IPR026992">
    <property type="entry name" value="DIOX_N"/>
</dbReference>
<keyword evidence="2" id="KW-0560">Oxidoreductase</keyword>
<reference evidence="5" key="3">
    <citation type="journal article" date="2017" name="Nature">
        <title>Genome sequence of the progenitor of the wheat D genome Aegilops tauschii.</title>
        <authorList>
            <person name="Luo M.C."/>
            <person name="Gu Y.Q."/>
            <person name="Puiu D."/>
            <person name="Wang H."/>
            <person name="Twardziok S.O."/>
            <person name="Deal K.R."/>
            <person name="Huo N."/>
            <person name="Zhu T."/>
            <person name="Wang L."/>
            <person name="Wang Y."/>
            <person name="McGuire P.E."/>
            <person name="Liu S."/>
            <person name="Long H."/>
            <person name="Ramasamy R.K."/>
            <person name="Rodriguez J.C."/>
            <person name="Van S.L."/>
            <person name="Yuan L."/>
            <person name="Wang Z."/>
            <person name="Xia Z."/>
            <person name="Xiao L."/>
            <person name="Anderson O.D."/>
            <person name="Ouyang S."/>
            <person name="Liang Y."/>
            <person name="Zimin A.V."/>
            <person name="Pertea G."/>
            <person name="Qi P."/>
            <person name="Bennetzen J.L."/>
            <person name="Dai X."/>
            <person name="Dawson M.W."/>
            <person name="Muller H.G."/>
            <person name="Kugler K."/>
            <person name="Rivarola-Duarte L."/>
            <person name="Spannagl M."/>
            <person name="Mayer K.F.X."/>
            <person name="Lu F.H."/>
            <person name="Bevan M.W."/>
            <person name="Leroy P."/>
            <person name="Li P."/>
            <person name="You F.M."/>
            <person name="Sun Q."/>
            <person name="Liu Z."/>
            <person name="Lyons E."/>
            <person name="Wicker T."/>
            <person name="Salzberg S.L."/>
            <person name="Devos K.M."/>
            <person name="Dvorak J."/>
        </authorList>
    </citation>
    <scope>NUCLEOTIDE SEQUENCE [LARGE SCALE GENOMIC DNA]</scope>
    <source>
        <strain evidence="5">cv. AL8/78</strain>
    </source>
</reference>
<evidence type="ECO:0000256" key="2">
    <source>
        <dbReference type="ARBA" id="ARBA00023002"/>
    </source>
</evidence>
<reference evidence="5" key="4">
    <citation type="submission" date="2019-03" db="UniProtKB">
        <authorList>
            <consortium name="EnsemblPlants"/>
        </authorList>
    </citation>
    <scope>IDENTIFICATION</scope>
</reference>